<keyword evidence="9" id="KW-1185">Reference proteome</keyword>
<dbReference type="Pfam" id="PF00015">
    <property type="entry name" value="MCPsignal"/>
    <property type="match status" value="1"/>
</dbReference>
<dbReference type="InParanoid" id="L0HHY0"/>
<dbReference type="InterPro" id="IPR000700">
    <property type="entry name" value="PAS-assoc_C"/>
</dbReference>
<dbReference type="SMART" id="SM00283">
    <property type="entry name" value="MA"/>
    <property type="match status" value="1"/>
</dbReference>
<dbReference type="SUPFAM" id="SSF55785">
    <property type="entry name" value="PYP-like sensor domain (PAS domain)"/>
    <property type="match status" value="3"/>
</dbReference>
<feature type="domain" description="Methyl-accepting transducer" evidence="6">
    <location>
        <begin position="500"/>
        <end position="736"/>
    </location>
</feature>
<proteinExistence type="inferred from homology"/>
<reference evidence="8 9" key="2">
    <citation type="journal article" date="2014" name="Genome Announc.">
        <title>Complete Genome Sequence of Methanoregula formicica SMSPT, a Mesophilic Hydrogenotrophic Methanogen Isolated from a Methanogenic Upflow Anaerobic Sludge Blanket Reactor.</title>
        <authorList>
            <person name="Yamamoto K."/>
            <person name="Tamaki H."/>
            <person name="Cadillo-Quiroz H."/>
            <person name="Imachi H."/>
            <person name="Kyrpides N."/>
            <person name="Woyke T."/>
            <person name="Goodwin L."/>
            <person name="Zinder S.H."/>
            <person name="Kamagata Y."/>
            <person name="Liu W.T."/>
        </authorList>
    </citation>
    <scope>NUCLEOTIDE SEQUENCE [LARGE SCALE GENOMIC DNA]</scope>
    <source>
        <strain evidence="9">DSM 22288 / NBRC 105244 / SMSP</strain>
    </source>
</reference>
<evidence type="ECO:0000259" key="6">
    <source>
        <dbReference type="PROSITE" id="PS50111"/>
    </source>
</evidence>
<dbReference type="SUPFAM" id="SSF58104">
    <property type="entry name" value="Methyl-accepting chemotaxis protein (MCP) signaling domain"/>
    <property type="match status" value="1"/>
</dbReference>
<dbReference type="RefSeq" id="WP_015285627.1">
    <property type="nucleotide sequence ID" value="NC_019943.1"/>
</dbReference>
<evidence type="ECO:0000313" key="8">
    <source>
        <dbReference type="EMBL" id="AGB02664.1"/>
    </source>
</evidence>
<reference evidence="9" key="1">
    <citation type="submission" date="2011-12" db="EMBL/GenBank/DDBJ databases">
        <title>Complete sequence of Methanoregula formicicum SMSP.</title>
        <authorList>
            <person name="Lucas S."/>
            <person name="Han J."/>
            <person name="Lapidus A."/>
            <person name="Cheng J.-F."/>
            <person name="Goodwin L."/>
            <person name="Pitluck S."/>
            <person name="Peters L."/>
            <person name="Ovchinnikova G."/>
            <person name="Teshima H."/>
            <person name="Detter J.C."/>
            <person name="Han C."/>
            <person name="Tapia R."/>
            <person name="Land M."/>
            <person name="Hauser L."/>
            <person name="Kyrpides N."/>
            <person name="Ivanova N."/>
            <person name="Pagani I."/>
            <person name="Imachi H."/>
            <person name="Tamaki H."/>
            <person name="Sekiguchi Y."/>
            <person name="Kamagata Y."/>
            <person name="Cadillo-Quiroz H."/>
            <person name="Zinder S."/>
            <person name="Liu W.-T."/>
            <person name="Woyke T."/>
        </authorList>
    </citation>
    <scope>NUCLEOTIDE SEQUENCE [LARGE SCALE GENOMIC DNA]</scope>
    <source>
        <strain evidence="9">DSM 22288 / NBRC 105244 / SMSP</strain>
    </source>
</reference>
<dbReference type="PANTHER" id="PTHR32089:SF112">
    <property type="entry name" value="LYSOZYME-LIKE PROTEIN-RELATED"/>
    <property type="match status" value="1"/>
</dbReference>
<dbReference type="EMBL" id="CP003167">
    <property type="protein sequence ID" value="AGB02664.1"/>
    <property type="molecule type" value="Genomic_DNA"/>
</dbReference>
<comment type="similarity">
    <text evidence="2">Belongs to the methyl-accepting chemotaxis (MCP) protein family.</text>
</comment>
<sequence length="787" mass="87820">MELEEFERILTKARDGDFSVRVDEYKVSSEYRSLAKLLNGTLEKAEFSDTLRRRADLMIKHNPMAIAILKKDKSRIAINKMYEKMWEGTHDELMKKKLYDFDIKILSGEDFYACFTTKKLSITECFVKFPNGKQKYLTLYALPVLDKNGDIDGAFYIWADYTELHEKIEAAQEAERRVNAMIQDNPLAIAVLRKDKSRISINKQYEIAWCGTHEELMKKKLYDFDITVLSGEHFYACFETKKLAVTEALVKFPDGVKKYLTLYAIPILDEKGDIDGAFYVWVDYTDLHEKMDAVKAMEYRVDSMIQNNPLAIAVLRKDKSRISINKQYEIAWEGTHEELMKKKLYDFDIKVLSGEDFYACFTTKKLAITEALVTFPGGKKKYLTLNAIPILDQQGELDGAFYVWVDYTDAHTKMEEIQKLMDNSKEAQEALAASATELGKSLTLMAQGDLCVRTNILEGDPLAQLKDDFNKAIESIQPVMLELEKAATQMKVTTDDTSKSTQEISKSTEQVAIQSQKSTDGAKKQMEEIERISKDVSDLSASIEEIASTSHTLMEHAGKAASEGNTAAELGKVATGKMQVVEKISGESVNEITALNEQMKKISDIVKMIADISSQTNLLALNAAIEAARAGEHGRGFAVVAGEVRNLAGESKSATGKIEELINTIQASSNKTAAAINSSYKEIQAGIESVNKTVEALNRITAESNIVAQGVNEITKATEAQAEATTRVMQGMEETNTITRENQERMEDMAALAEETSASTEEIASASSELANMAETLKTKMGAFKLR</sequence>
<dbReference type="Proteomes" id="UP000010824">
    <property type="component" value="Chromosome"/>
</dbReference>
<feature type="region of interest" description="Disordered" evidence="5">
    <location>
        <begin position="492"/>
        <end position="525"/>
    </location>
</feature>
<dbReference type="Gene3D" id="1.10.287.950">
    <property type="entry name" value="Methyl-accepting chemotaxis protein"/>
    <property type="match status" value="1"/>
</dbReference>
<dbReference type="PANTHER" id="PTHR32089">
    <property type="entry name" value="METHYL-ACCEPTING CHEMOTAXIS PROTEIN MCPB"/>
    <property type="match status" value="1"/>
</dbReference>
<dbReference type="STRING" id="593750.Metfor_1634"/>
<evidence type="ECO:0000259" key="7">
    <source>
        <dbReference type="PROSITE" id="PS50113"/>
    </source>
</evidence>
<dbReference type="PROSITE" id="PS50111">
    <property type="entry name" value="CHEMOTAXIS_TRANSDUC_2"/>
    <property type="match status" value="1"/>
</dbReference>
<protein>
    <submittedName>
        <fullName evidence="8">Methyl-accepting chemotaxis protein</fullName>
    </submittedName>
</protein>
<dbReference type="GeneID" id="14308023"/>
<evidence type="ECO:0000256" key="2">
    <source>
        <dbReference type="ARBA" id="ARBA00029447"/>
    </source>
</evidence>
<dbReference type="PROSITE" id="PS50113">
    <property type="entry name" value="PAC"/>
    <property type="match status" value="2"/>
</dbReference>
<dbReference type="InterPro" id="IPR035965">
    <property type="entry name" value="PAS-like_dom_sf"/>
</dbReference>
<dbReference type="AlphaFoldDB" id="L0HHY0"/>
<dbReference type="GO" id="GO:0016020">
    <property type="term" value="C:membrane"/>
    <property type="evidence" value="ECO:0007669"/>
    <property type="project" value="InterPro"/>
</dbReference>
<evidence type="ECO:0000256" key="1">
    <source>
        <dbReference type="ARBA" id="ARBA00023224"/>
    </source>
</evidence>
<evidence type="ECO:0000256" key="4">
    <source>
        <dbReference type="SAM" id="Coils"/>
    </source>
</evidence>
<evidence type="ECO:0000256" key="5">
    <source>
        <dbReference type="SAM" id="MobiDB-lite"/>
    </source>
</evidence>
<keyword evidence="1 3" id="KW-0807">Transducer</keyword>
<dbReference type="Gene3D" id="3.30.450.20">
    <property type="entry name" value="PAS domain"/>
    <property type="match status" value="3"/>
</dbReference>
<dbReference type="eggNOG" id="arCOG02318">
    <property type="taxonomic scope" value="Archaea"/>
</dbReference>
<keyword evidence="4" id="KW-0175">Coiled coil</keyword>
<name>L0HHY0_METFS</name>
<gene>
    <name evidence="8" type="ordered locus">Metfor_1634</name>
</gene>
<dbReference type="InterPro" id="IPR004089">
    <property type="entry name" value="MCPsignal_dom"/>
</dbReference>
<dbReference type="HOGENOM" id="CLU_000445_107_18_2"/>
<dbReference type="KEGG" id="mfo:Metfor_1634"/>
<feature type="domain" description="PAC" evidence="7">
    <location>
        <begin position="243"/>
        <end position="296"/>
    </location>
</feature>
<evidence type="ECO:0000313" key="9">
    <source>
        <dbReference type="Proteomes" id="UP000010824"/>
    </source>
</evidence>
<dbReference type="GO" id="GO:0007165">
    <property type="term" value="P:signal transduction"/>
    <property type="evidence" value="ECO:0007669"/>
    <property type="project" value="UniProtKB-KW"/>
</dbReference>
<feature type="coiled-coil region" evidence="4">
    <location>
        <begin position="410"/>
        <end position="437"/>
    </location>
</feature>
<feature type="compositionally biased region" description="Polar residues" evidence="5">
    <location>
        <begin position="499"/>
        <end position="519"/>
    </location>
</feature>
<feature type="domain" description="PAC" evidence="7">
    <location>
        <begin position="366"/>
        <end position="419"/>
    </location>
</feature>
<accession>L0HHY0</accession>
<evidence type="ECO:0000256" key="3">
    <source>
        <dbReference type="PROSITE-ProRule" id="PRU00284"/>
    </source>
</evidence>
<dbReference type="CDD" id="cd11386">
    <property type="entry name" value="MCP_signal"/>
    <property type="match status" value="1"/>
</dbReference>
<organism evidence="8 9">
    <name type="scientific">Methanoregula formicica (strain DSM 22288 / NBRC 105244 / SMSP)</name>
    <dbReference type="NCBI Taxonomy" id="593750"/>
    <lineage>
        <taxon>Archaea</taxon>
        <taxon>Methanobacteriati</taxon>
        <taxon>Methanobacteriota</taxon>
        <taxon>Stenosarchaea group</taxon>
        <taxon>Methanomicrobia</taxon>
        <taxon>Methanomicrobiales</taxon>
        <taxon>Methanoregulaceae</taxon>
        <taxon>Methanoregula</taxon>
    </lineage>
</organism>